<sequence length="323" mass="36786">MEEDCEFRNWDELIPDALGLIFKNLTLEETLTVIPRVCKSWGRAVAGPYCWQEIDIVQWSKLRSPQTVDRMLKMLITRSSGSLRKLCVSGLPDDQSLLFIVDHATSLRTLKLPRSAISDLIVEQVAAKLSTITSLDLSYCKTIGFPALDAIGKHCKYLTKLQRCMYGWELDKNSQDEEAFAIAATMPKLKHLEIRFMRISTEPVLQILLNCRDLQILNVQGCYSVKLDEKYVKKFSGLKVVGPGSGNEGWDDCSTYSISSSYLDWDLMGCLINNDDYEVDYDDFVEEMFDEAWEDGQSMGDVEFSFYDGFYLENAGFDWPPSP</sequence>
<organism evidence="1 2">
    <name type="scientific">Rubus argutus</name>
    <name type="common">Southern blackberry</name>
    <dbReference type="NCBI Taxonomy" id="59490"/>
    <lineage>
        <taxon>Eukaryota</taxon>
        <taxon>Viridiplantae</taxon>
        <taxon>Streptophyta</taxon>
        <taxon>Embryophyta</taxon>
        <taxon>Tracheophyta</taxon>
        <taxon>Spermatophyta</taxon>
        <taxon>Magnoliopsida</taxon>
        <taxon>eudicotyledons</taxon>
        <taxon>Gunneridae</taxon>
        <taxon>Pentapetalae</taxon>
        <taxon>rosids</taxon>
        <taxon>fabids</taxon>
        <taxon>Rosales</taxon>
        <taxon>Rosaceae</taxon>
        <taxon>Rosoideae</taxon>
        <taxon>Rosoideae incertae sedis</taxon>
        <taxon>Rubus</taxon>
    </lineage>
</organism>
<dbReference type="PANTHER" id="PTHR38926">
    <property type="entry name" value="F-BOX DOMAIN CONTAINING PROTEIN, EXPRESSED"/>
    <property type="match status" value="1"/>
</dbReference>
<dbReference type="AlphaFoldDB" id="A0AAW1YLM9"/>
<dbReference type="Proteomes" id="UP001457282">
    <property type="component" value="Unassembled WGS sequence"/>
</dbReference>
<dbReference type="EMBL" id="JBEDUW010000001">
    <property type="protein sequence ID" value="KAK9949544.1"/>
    <property type="molecule type" value="Genomic_DNA"/>
</dbReference>
<dbReference type="SUPFAM" id="SSF52047">
    <property type="entry name" value="RNI-like"/>
    <property type="match status" value="1"/>
</dbReference>
<dbReference type="FunFam" id="1.20.1280.50:FF:000022">
    <property type="entry name" value="F-box protein FBW2"/>
    <property type="match status" value="1"/>
</dbReference>
<dbReference type="InterPro" id="IPR032675">
    <property type="entry name" value="LRR_dom_sf"/>
</dbReference>
<proteinExistence type="predicted"/>
<reference evidence="1 2" key="1">
    <citation type="journal article" date="2023" name="G3 (Bethesda)">
        <title>A chromosome-length genome assembly and annotation of blackberry (Rubus argutus, cv. 'Hillquist').</title>
        <authorList>
            <person name="Bruna T."/>
            <person name="Aryal R."/>
            <person name="Dudchenko O."/>
            <person name="Sargent D.J."/>
            <person name="Mead D."/>
            <person name="Buti M."/>
            <person name="Cavallini A."/>
            <person name="Hytonen T."/>
            <person name="Andres J."/>
            <person name="Pham M."/>
            <person name="Weisz D."/>
            <person name="Mascagni F."/>
            <person name="Usai G."/>
            <person name="Natali L."/>
            <person name="Bassil N."/>
            <person name="Fernandez G.E."/>
            <person name="Lomsadze A."/>
            <person name="Armour M."/>
            <person name="Olukolu B."/>
            <person name="Poorten T."/>
            <person name="Britton C."/>
            <person name="Davik J."/>
            <person name="Ashrafi H."/>
            <person name="Aiden E.L."/>
            <person name="Borodovsky M."/>
            <person name="Worthington M."/>
        </authorList>
    </citation>
    <scope>NUCLEOTIDE SEQUENCE [LARGE SCALE GENOMIC DNA]</scope>
    <source>
        <strain evidence="1">PI 553951</strain>
    </source>
</reference>
<gene>
    <name evidence="1" type="ORF">M0R45_005062</name>
</gene>
<protein>
    <recommendedName>
        <fullName evidence="3">F-box protein FBW2</fullName>
    </recommendedName>
</protein>
<dbReference type="Gene3D" id="1.20.1280.50">
    <property type="match status" value="1"/>
</dbReference>
<evidence type="ECO:0000313" key="2">
    <source>
        <dbReference type="Proteomes" id="UP001457282"/>
    </source>
</evidence>
<keyword evidence="2" id="KW-1185">Reference proteome</keyword>
<comment type="caution">
    <text evidence="1">The sequence shown here is derived from an EMBL/GenBank/DDBJ whole genome shotgun (WGS) entry which is preliminary data.</text>
</comment>
<dbReference type="Gene3D" id="3.80.10.10">
    <property type="entry name" value="Ribonuclease Inhibitor"/>
    <property type="match status" value="2"/>
</dbReference>
<dbReference type="PANTHER" id="PTHR38926:SF80">
    <property type="entry name" value="F-BOX DOMAIN, LEUCINE-RICH REPEAT DOMAIN SUPERFAMILY"/>
    <property type="match status" value="1"/>
</dbReference>
<evidence type="ECO:0000313" key="1">
    <source>
        <dbReference type="EMBL" id="KAK9949544.1"/>
    </source>
</evidence>
<name>A0AAW1YLM9_RUBAR</name>
<evidence type="ECO:0008006" key="3">
    <source>
        <dbReference type="Google" id="ProtNLM"/>
    </source>
</evidence>
<accession>A0AAW1YLM9</accession>